<organism evidence="8 9">
    <name type="scientific">Cohnella boryungensis</name>
    <dbReference type="NCBI Taxonomy" id="768479"/>
    <lineage>
        <taxon>Bacteria</taxon>
        <taxon>Bacillati</taxon>
        <taxon>Bacillota</taxon>
        <taxon>Bacilli</taxon>
        <taxon>Bacillales</taxon>
        <taxon>Paenibacillaceae</taxon>
        <taxon>Cohnella</taxon>
    </lineage>
</organism>
<dbReference type="RefSeq" id="WP_204603695.1">
    <property type="nucleotide sequence ID" value="NZ_JBHSED010000015.1"/>
</dbReference>
<evidence type="ECO:0000256" key="4">
    <source>
        <dbReference type="ARBA" id="ARBA00022692"/>
    </source>
</evidence>
<feature type="transmembrane region" description="Helical" evidence="7">
    <location>
        <begin position="88"/>
        <end position="109"/>
    </location>
</feature>
<dbReference type="PANTHER" id="PTHR34184">
    <property type="entry name" value="UPF0718 PROTEIN YCGR"/>
    <property type="match status" value="1"/>
</dbReference>
<keyword evidence="5 7" id="KW-1133">Transmembrane helix</keyword>
<feature type="transmembrane region" description="Helical" evidence="7">
    <location>
        <begin position="46"/>
        <end position="68"/>
    </location>
</feature>
<keyword evidence="6 7" id="KW-0472">Membrane</keyword>
<keyword evidence="3" id="KW-1003">Cell membrane</keyword>
<evidence type="ECO:0000313" key="8">
    <source>
        <dbReference type="EMBL" id="MFC4303849.1"/>
    </source>
</evidence>
<reference evidence="9" key="1">
    <citation type="journal article" date="2019" name="Int. J. Syst. Evol. Microbiol.">
        <title>The Global Catalogue of Microorganisms (GCM) 10K type strain sequencing project: providing services to taxonomists for standard genome sequencing and annotation.</title>
        <authorList>
            <consortium name="The Broad Institute Genomics Platform"/>
            <consortium name="The Broad Institute Genome Sequencing Center for Infectious Disease"/>
            <person name="Wu L."/>
            <person name="Ma J."/>
        </authorList>
    </citation>
    <scope>NUCLEOTIDE SEQUENCE [LARGE SCALE GENOMIC DNA]</scope>
    <source>
        <strain evidence="9">CGMCC 4.1641</strain>
    </source>
</reference>
<dbReference type="InterPro" id="IPR052923">
    <property type="entry name" value="UPF0718"/>
</dbReference>
<dbReference type="Proteomes" id="UP001595755">
    <property type="component" value="Unassembled WGS sequence"/>
</dbReference>
<keyword evidence="4 7" id="KW-0812">Transmembrane</keyword>
<comment type="subcellular location">
    <subcellularLocation>
        <location evidence="1">Cell membrane</location>
        <topology evidence="1">Multi-pass membrane protein</topology>
    </subcellularLocation>
</comment>
<dbReference type="EMBL" id="JBHSED010000015">
    <property type="protein sequence ID" value="MFC4303849.1"/>
    <property type="molecule type" value="Genomic_DNA"/>
</dbReference>
<evidence type="ECO:0000256" key="6">
    <source>
        <dbReference type="ARBA" id="ARBA00023136"/>
    </source>
</evidence>
<evidence type="ECO:0000256" key="2">
    <source>
        <dbReference type="ARBA" id="ARBA00006386"/>
    </source>
</evidence>
<feature type="transmembrane region" description="Helical" evidence="7">
    <location>
        <begin position="326"/>
        <end position="345"/>
    </location>
</feature>
<accession>A0ABV8SBG2</accession>
<gene>
    <name evidence="8" type="ORF">ACFO1S_10375</name>
</gene>
<evidence type="ECO:0000256" key="1">
    <source>
        <dbReference type="ARBA" id="ARBA00004651"/>
    </source>
</evidence>
<comment type="similarity">
    <text evidence="2">Belongs to the UPF0718 family.</text>
</comment>
<feature type="transmembrane region" description="Helical" evidence="7">
    <location>
        <begin position="152"/>
        <end position="172"/>
    </location>
</feature>
<feature type="transmembrane region" description="Helical" evidence="7">
    <location>
        <begin position="6"/>
        <end position="26"/>
    </location>
</feature>
<keyword evidence="9" id="KW-1185">Reference proteome</keyword>
<proteinExistence type="inferred from homology"/>
<dbReference type="PANTHER" id="PTHR34184:SF4">
    <property type="entry name" value="UPF0718 PROTEIN YCGR"/>
    <property type="match status" value="1"/>
</dbReference>
<sequence>MPNAWIRLATIAASIGCAALLALIFFGRDISALTLDSAKLQNFKIVFISIILEALPFLLIGVIVSALLQAFVSDELVRKLTPRNPVLGILFGSLLGIVLPLCECGMIPIVRRLMRKGLPAYIGIIYIVAGPIINPVVFGATMQAFRTNESLAYSRFYLAFCVSVALGLILYARLKQSPLKAETTHDIHSHGHSHVHAHAHHHAHSHAGGKSGSPFFRKLAQAPAHIAEEFFEMGKYLILGSLITGLLQTLVTRASFASVADHELLSHLFMMGFAYALSLCSTSDAFVAASFNNMFPPAALLSFLVLGPMLDLKNTLMMLAVFRKRFVLKFSLAIAGLVLLGSILFDRLGLV</sequence>
<evidence type="ECO:0000256" key="3">
    <source>
        <dbReference type="ARBA" id="ARBA00022475"/>
    </source>
</evidence>
<dbReference type="Pfam" id="PF03773">
    <property type="entry name" value="ArsP_1"/>
    <property type="match status" value="1"/>
</dbReference>
<evidence type="ECO:0000313" key="9">
    <source>
        <dbReference type="Proteomes" id="UP001595755"/>
    </source>
</evidence>
<dbReference type="InterPro" id="IPR005524">
    <property type="entry name" value="DUF318"/>
</dbReference>
<comment type="caution">
    <text evidence="8">The sequence shown here is derived from an EMBL/GenBank/DDBJ whole genome shotgun (WGS) entry which is preliminary data.</text>
</comment>
<evidence type="ECO:0000256" key="5">
    <source>
        <dbReference type="ARBA" id="ARBA00022989"/>
    </source>
</evidence>
<feature type="transmembrane region" description="Helical" evidence="7">
    <location>
        <begin position="295"/>
        <end position="314"/>
    </location>
</feature>
<name>A0ABV8SBG2_9BACL</name>
<protein>
    <submittedName>
        <fullName evidence="8">Permease</fullName>
    </submittedName>
</protein>
<evidence type="ECO:0000256" key="7">
    <source>
        <dbReference type="SAM" id="Phobius"/>
    </source>
</evidence>
<feature type="transmembrane region" description="Helical" evidence="7">
    <location>
        <begin position="121"/>
        <end position="140"/>
    </location>
</feature>